<dbReference type="AlphaFoldDB" id="A0AA39IUZ6"/>
<dbReference type="EMBL" id="JAUCMV010000001">
    <property type="protein sequence ID" value="KAK0429463.1"/>
    <property type="molecule type" value="Genomic_DNA"/>
</dbReference>
<dbReference type="Gene3D" id="3.80.10.10">
    <property type="entry name" value="Ribonuclease Inhibitor"/>
    <property type="match status" value="2"/>
</dbReference>
<evidence type="ECO:0000256" key="1">
    <source>
        <dbReference type="ARBA" id="ARBA00004167"/>
    </source>
</evidence>
<keyword evidence="6 9" id="KW-1133">Transmembrane helix</keyword>
<evidence type="ECO:0000313" key="11">
    <source>
        <dbReference type="EMBL" id="KAK0429463.1"/>
    </source>
</evidence>
<feature type="signal peptide" evidence="10">
    <location>
        <begin position="1"/>
        <end position="17"/>
    </location>
</feature>
<keyword evidence="3 9" id="KW-0812">Transmembrane</keyword>
<comment type="caution">
    <text evidence="11">The sequence shown here is derived from an EMBL/GenBank/DDBJ whole genome shotgun (WGS) entry which is preliminary data.</text>
</comment>
<evidence type="ECO:0000256" key="7">
    <source>
        <dbReference type="ARBA" id="ARBA00023136"/>
    </source>
</evidence>
<sequence>MLVLSVAILLPLSVVAALPSQFEASCPKGCNCTPVKIECVDVHSKDPQEIFPHASPAIFKDLDTLTVTGNDFGDLRGRNLFDKGVKNPKVTLANFTNDGITGFDEKTFEGLSGVEYLYLANNNLTEVGKHPFRHMAKLKYLDLSNVFGRGVSAKVKADILRDLFDANDDRFIELSGILLDDNGLEFLHPDTFCKVGGLSRLHLKNNKLTEFPIPKNGECFPSLKDLILEGNRFEVIPEELYGDNIALTGFDVSRNPLKCGCEAQKFIKYAQRDDSDFMNQDFTTCDSPIEFKNKRIFQMNPDDLCPSSGGHSFFFLLLTIIIVAIFAYRYARVHNISLSVPQRIPFVAGYSVLKSNEDGTVPQFV</sequence>
<comment type="subcellular location">
    <subcellularLocation>
        <location evidence="1">Membrane</location>
        <topology evidence="1">Single-pass membrane protein</topology>
    </subcellularLocation>
</comment>
<dbReference type="PANTHER" id="PTHR24365">
    <property type="entry name" value="TOLL-LIKE RECEPTOR"/>
    <property type="match status" value="1"/>
</dbReference>
<evidence type="ECO:0000256" key="4">
    <source>
        <dbReference type="ARBA" id="ARBA00022729"/>
    </source>
</evidence>
<evidence type="ECO:0000256" key="8">
    <source>
        <dbReference type="ARBA" id="ARBA00023180"/>
    </source>
</evidence>
<name>A0AA39IUZ6_9BILA</name>
<evidence type="ECO:0000256" key="3">
    <source>
        <dbReference type="ARBA" id="ARBA00022692"/>
    </source>
</evidence>
<gene>
    <name evidence="11" type="ORF">QR680_011392</name>
</gene>
<keyword evidence="12" id="KW-1185">Reference proteome</keyword>
<evidence type="ECO:0008006" key="13">
    <source>
        <dbReference type="Google" id="ProtNLM"/>
    </source>
</evidence>
<keyword evidence="7 9" id="KW-0472">Membrane</keyword>
<organism evidence="11 12">
    <name type="scientific">Steinernema hermaphroditum</name>
    <dbReference type="NCBI Taxonomy" id="289476"/>
    <lineage>
        <taxon>Eukaryota</taxon>
        <taxon>Metazoa</taxon>
        <taxon>Ecdysozoa</taxon>
        <taxon>Nematoda</taxon>
        <taxon>Chromadorea</taxon>
        <taxon>Rhabditida</taxon>
        <taxon>Tylenchina</taxon>
        <taxon>Panagrolaimomorpha</taxon>
        <taxon>Strongyloidoidea</taxon>
        <taxon>Steinernematidae</taxon>
        <taxon>Steinernema</taxon>
    </lineage>
</organism>
<reference evidence="11" key="1">
    <citation type="submission" date="2023-06" db="EMBL/GenBank/DDBJ databases">
        <title>Genomic analysis of the entomopathogenic nematode Steinernema hermaphroditum.</title>
        <authorList>
            <person name="Schwarz E.M."/>
            <person name="Heppert J.K."/>
            <person name="Baniya A."/>
            <person name="Schwartz H.T."/>
            <person name="Tan C.-H."/>
            <person name="Antoshechkin I."/>
            <person name="Sternberg P.W."/>
            <person name="Goodrich-Blair H."/>
            <person name="Dillman A.R."/>
        </authorList>
    </citation>
    <scope>NUCLEOTIDE SEQUENCE</scope>
    <source>
        <strain evidence="11">PS9179</strain>
        <tissue evidence="11">Whole animal</tissue>
    </source>
</reference>
<dbReference type="Pfam" id="PF13855">
    <property type="entry name" value="LRR_8"/>
    <property type="match status" value="2"/>
</dbReference>
<feature type="transmembrane region" description="Helical" evidence="9">
    <location>
        <begin position="313"/>
        <end position="331"/>
    </location>
</feature>
<keyword evidence="2" id="KW-0433">Leucine-rich repeat</keyword>
<evidence type="ECO:0000256" key="2">
    <source>
        <dbReference type="ARBA" id="ARBA00022614"/>
    </source>
</evidence>
<evidence type="ECO:0000313" key="12">
    <source>
        <dbReference type="Proteomes" id="UP001175271"/>
    </source>
</evidence>
<keyword evidence="8" id="KW-0325">Glycoprotein</keyword>
<dbReference type="PANTHER" id="PTHR24365:SF541">
    <property type="entry name" value="PROTEIN TOLL-RELATED"/>
    <property type="match status" value="1"/>
</dbReference>
<dbReference type="GO" id="GO:0005886">
    <property type="term" value="C:plasma membrane"/>
    <property type="evidence" value="ECO:0007669"/>
    <property type="project" value="TreeGrafter"/>
</dbReference>
<evidence type="ECO:0000256" key="5">
    <source>
        <dbReference type="ARBA" id="ARBA00022737"/>
    </source>
</evidence>
<evidence type="ECO:0000256" key="9">
    <source>
        <dbReference type="SAM" id="Phobius"/>
    </source>
</evidence>
<accession>A0AA39IUZ6</accession>
<protein>
    <recommendedName>
        <fullName evidence="13">LRRCT domain-containing protein</fullName>
    </recommendedName>
</protein>
<evidence type="ECO:0000256" key="10">
    <source>
        <dbReference type="SAM" id="SignalP"/>
    </source>
</evidence>
<dbReference type="InterPro" id="IPR001611">
    <property type="entry name" value="Leu-rich_rpt"/>
</dbReference>
<dbReference type="Proteomes" id="UP001175271">
    <property type="component" value="Unassembled WGS sequence"/>
</dbReference>
<proteinExistence type="predicted"/>
<keyword evidence="4 10" id="KW-0732">Signal</keyword>
<dbReference type="SUPFAM" id="SSF52058">
    <property type="entry name" value="L domain-like"/>
    <property type="match status" value="1"/>
</dbReference>
<evidence type="ECO:0000256" key="6">
    <source>
        <dbReference type="ARBA" id="ARBA00022989"/>
    </source>
</evidence>
<dbReference type="GO" id="GO:0007165">
    <property type="term" value="P:signal transduction"/>
    <property type="evidence" value="ECO:0007669"/>
    <property type="project" value="TreeGrafter"/>
</dbReference>
<keyword evidence="5" id="KW-0677">Repeat</keyword>
<feature type="chain" id="PRO_5041467707" description="LRRCT domain-containing protein" evidence="10">
    <location>
        <begin position="18"/>
        <end position="365"/>
    </location>
</feature>
<dbReference type="GO" id="GO:0038023">
    <property type="term" value="F:signaling receptor activity"/>
    <property type="evidence" value="ECO:0007669"/>
    <property type="project" value="TreeGrafter"/>
</dbReference>
<dbReference type="InterPro" id="IPR003591">
    <property type="entry name" value="Leu-rich_rpt_typical-subtyp"/>
</dbReference>
<dbReference type="SMART" id="SM00369">
    <property type="entry name" value="LRR_TYP"/>
    <property type="match status" value="4"/>
</dbReference>
<dbReference type="InterPro" id="IPR032675">
    <property type="entry name" value="LRR_dom_sf"/>
</dbReference>